<comment type="subcellular location">
    <subcellularLocation>
        <location evidence="1">Nucleus</location>
    </subcellularLocation>
</comment>
<dbReference type="InterPro" id="IPR014646">
    <property type="entry name" value="Rfa2/RPA32"/>
</dbReference>
<evidence type="ECO:0000313" key="9">
    <source>
        <dbReference type="EMBL" id="ODN81881.1"/>
    </source>
</evidence>
<dbReference type="GO" id="GO:0005662">
    <property type="term" value="C:DNA replication factor A complex"/>
    <property type="evidence" value="ECO:0007669"/>
    <property type="project" value="TreeGrafter"/>
</dbReference>
<dbReference type="CDD" id="cd04478">
    <property type="entry name" value="RPA2_DBD_D"/>
    <property type="match status" value="1"/>
</dbReference>
<dbReference type="GeneID" id="30153540"/>
<accession>A0A1E3I207</accession>
<feature type="cross-link" description="Glycyl lysine isopeptide (Lys-Gly) (interchain with G-Cter in ubiquitin)" evidence="6">
    <location>
        <position position="37"/>
    </location>
</feature>
<dbReference type="InterPro" id="IPR014892">
    <property type="entry name" value="RPA_C"/>
</dbReference>
<dbReference type="InterPro" id="IPR004365">
    <property type="entry name" value="NA-bd_OB_tRNA"/>
</dbReference>
<dbReference type="EMBL" id="AWGJ01000003">
    <property type="protein sequence ID" value="ODN81881.1"/>
    <property type="molecule type" value="Genomic_DNA"/>
</dbReference>
<dbReference type="Proteomes" id="UP000094065">
    <property type="component" value="Unassembled WGS sequence"/>
</dbReference>
<evidence type="ECO:0000313" key="10">
    <source>
        <dbReference type="Proteomes" id="UP000094065"/>
    </source>
</evidence>
<dbReference type="STRING" id="1295533.A0A1E3I207"/>
<dbReference type="InterPro" id="IPR036390">
    <property type="entry name" value="WH_DNA-bd_sf"/>
</dbReference>
<keyword evidence="5" id="KW-0539">Nucleus</keyword>
<dbReference type="GO" id="GO:0000724">
    <property type="term" value="P:double-strand break repair via homologous recombination"/>
    <property type="evidence" value="ECO:0007669"/>
    <property type="project" value="TreeGrafter"/>
</dbReference>
<dbReference type="SUPFAM" id="SSF50249">
    <property type="entry name" value="Nucleic acid-binding proteins"/>
    <property type="match status" value="1"/>
</dbReference>
<dbReference type="Gene3D" id="2.40.50.140">
    <property type="entry name" value="Nucleic acid-binding proteins"/>
    <property type="match status" value="1"/>
</dbReference>
<dbReference type="AlphaFoldDB" id="A0A1E3I207"/>
<dbReference type="Gene3D" id="1.10.10.10">
    <property type="entry name" value="Winged helix-like DNA-binding domain superfamily/Winged helix DNA-binding domain"/>
    <property type="match status" value="1"/>
</dbReference>
<dbReference type="GO" id="GO:0000781">
    <property type="term" value="C:chromosome, telomeric region"/>
    <property type="evidence" value="ECO:0007669"/>
    <property type="project" value="TreeGrafter"/>
</dbReference>
<reference evidence="9 10" key="1">
    <citation type="submission" date="2016-06" db="EMBL/GenBank/DDBJ databases">
        <title>Evolution of pathogenesis and genome organization in the Tremellales.</title>
        <authorList>
            <person name="Cuomo C."/>
            <person name="Litvintseva A."/>
            <person name="Heitman J."/>
            <person name="Chen Y."/>
            <person name="Sun S."/>
            <person name="Springer D."/>
            <person name="Dromer F."/>
            <person name="Young S."/>
            <person name="Zeng Q."/>
            <person name="Chapman S."/>
            <person name="Gujja S."/>
            <person name="Saif S."/>
            <person name="Birren B."/>
        </authorList>
    </citation>
    <scope>NUCLEOTIDE SEQUENCE [LARGE SCALE GENOMIC DNA]</scope>
    <source>
        <strain evidence="9 10">CBS 6039</strain>
    </source>
</reference>
<sequence>MSNYDGSNPYYGGAGGGYMAGGGNGDYGSSQDSPGGKKSRGNATIRPLTIEQFNEAQQVHPDADFSIDGEDVTQVLLVGSVRNASTTATNVAYEIGDGTGYVDVKLWLDSADDQSGKTDGIQQDSYIGVMGTIKSYNNKRHVSATHVRPITDPNEIQHHLLKALHVSLLLRGGTSGNAGANGATTDYRAPTASSSDYAKPAAAANHGGADPYAELDPLARAIMQILEREGPNHEDGMHVAALSKATGNTDLEQFTLVLDWLAENGHVFTTIDEAHYQIAS</sequence>
<feature type="cross-link" description="Glycyl lysine isopeptide (Lys-Gly) (interchain with G-Cter in ubiquitin)" evidence="6">
    <location>
        <position position="38"/>
    </location>
</feature>
<dbReference type="GO" id="GO:0035861">
    <property type="term" value="C:site of double-strand break"/>
    <property type="evidence" value="ECO:0007669"/>
    <property type="project" value="TreeGrafter"/>
</dbReference>
<dbReference type="RefSeq" id="XP_018996200.1">
    <property type="nucleotide sequence ID" value="XM_019135797.1"/>
</dbReference>
<dbReference type="OrthoDB" id="25571at2759"/>
<name>A0A1E3I207_9TREE</name>
<keyword evidence="4" id="KW-0238">DNA-binding</keyword>
<gene>
    <name evidence="9" type="ORF">L202_02231</name>
</gene>
<dbReference type="InterPro" id="IPR036388">
    <property type="entry name" value="WH-like_DNA-bd_sf"/>
</dbReference>
<dbReference type="Pfam" id="PF01336">
    <property type="entry name" value="tRNA_anti-codon"/>
    <property type="match status" value="1"/>
</dbReference>
<proteinExistence type="inferred from homology"/>
<dbReference type="PANTHER" id="PTHR13989:SF16">
    <property type="entry name" value="REPLICATION PROTEIN A2"/>
    <property type="match status" value="1"/>
</dbReference>
<dbReference type="SUPFAM" id="SSF46785">
    <property type="entry name" value="Winged helix' DNA-binding domain"/>
    <property type="match status" value="1"/>
</dbReference>
<dbReference type="GO" id="GO:0006260">
    <property type="term" value="P:DNA replication"/>
    <property type="evidence" value="ECO:0007669"/>
    <property type="project" value="UniProtKB-KW"/>
</dbReference>
<evidence type="ECO:0000259" key="8">
    <source>
        <dbReference type="Pfam" id="PF08784"/>
    </source>
</evidence>
<keyword evidence="3" id="KW-0235">DNA replication</keyword>
<feature type="domain" description="Replication protein A C-terminal" evidence="8">
    <location>
        <begin position="176"/>
        <end position="273"/>
    </location>
</feature>
<dbReference type="GO" id="GO:0003697">
    <property type="term" value="F:single-stranded DNA binding"/>
    <property type="evidence" value="ECO:0007669"/>
    <property type="project" value="TreeGrafter"/>
</dbReference>
<evidence type="ECO:0000256" key="4">
    <source>
        <dbReference type="ARBA" id="ARBA00023125"/>
    </source>
</evidence>
<evidence type="ECO:0000256" key="1">
    <source>
        <dbReference type="ARBA" id="ARBA00004123"/>
    </source>
</evidence>
<dbReference type="GO" id="GO:0006289">
    <property type="term" value="P:nucleotide-excision repair"/>
    <property type="evidence" value="ECO:0007669"/>
    <property type="project" value="TreeGrafter"/>
</dbReference>
<dbReference type="PANTHER" id="PTHR13989">
    <property type="entry name" value="REPLICATION PROTEIN A-RELATED"/>
    <property type="match status" value="1"/>
</dbReference>
<dbReference type="Pfam" id="PF08784">
    <property type="entry name" value="RPA_C"/>
    <property type="match status" value="1"/>
</dbReference>
<protein>
    <submittedName>
        <fullName evidence="9">Uncharacterized protein</fullName>
    </submittedName>
</protein>
<dbReference type="InterPro" id="IPR040260">
    <property type="entry name" value="RFA2-like"/>
</dbReference>
<evidence type="ECO:0000259" key="7">
    <source>
        <dbReference type="Pfam" id="PF01336"/>
    </source>
</evidence>
<evidence type="ECO:0000256" key="2">
    <source>
        <dbReference type="ARBA" id="ARBA00007815"/>
    </source>
</evidence>
<evidence type="ECO:0000256" key="5">
    <source>
        <dbReference type="ARBA" id="ARBA00023242"/>
    </source>
</evidence>
<comment type="similarity">
    <text evidence="2">Belongs to the replication factor A protein 2 family.</text>
</comment>
<dbReference type="PIRSF" id="PIRSF036949">
    <property type="entry name" value="RPA32"/>
    <property type="match status" value="1"/>
</dbReference>
<keyword evidence="10" id="KW-1185">Reference proteome</keyword>
<organism evidence="9 10">
    <name type="scientific">Cryptococcus amylolentus CBS 6039</name>
    <dbReference type="NCBI Taxonomy" id="1295533"/>
    <lineage>
        <taxon>Eukaryota</taxon>
        <taxon>Fungi</taxon>
        <taxon>Dikarya</taxon>
        <taxon>Basidiomycota</taxon>
        <taxon>Agaricomycotina</taxon>
        <taxon>Tremellomycetes</taxon>
        <taxon>Tremellales</taxon>
        <taxon>Cryptococcaceae</taxon>
        <taxon>Cryptococcus</taxon>
    </lineage>
</organism>
<dbReference type="InterPro" id="IPR012340">
    <property type="entry name" value="NA-bd_OB-fold"/>
</dbReference>
<evidence type="ECO:0000256" key="3">
    <source>
        <dbReference type="ARBA" id="ARBA00022705"/>
    </source>
</evidence>
<feature type="domain" description="OB" evidence="7">
    <location>
        <begin position="75"/>
        <end position="150"/>
    </location>
</feature>
<comment type="caution">
    <text evidence="9">The sequence shown here is derived from an EMBL/GenBank/DDBJ whole genome shotgun (WGS) entry which is preliminary data.</text>
</comment>
<evidence type="ECO:0000256" key="6">
    <source>
        <dbReference type="PIRSR" id="PIRSR036949-1"/>
    </source>
</evidence>